<comment type="similarity">
    <text evidence="1 4">Belongs to the D-isomer specific 2-hydroxyacid dehydrogenase family.</text>
</comment>
<dbReference type="RefSeq" id="XP_040638909.1">
    <property type="nucleotide sequence ID" value="XM_040786891.1"/>
</dbReference>
<dbReference type="GO" id="GO:0005829">
    <property type="term" value="C:cytosol"/>
    <property type="evidence" value="ECO:0007669"/>
    <property type="project" value="TreeGrafter"/>
</dbReference>
<keyword evidence="8" id="KW-1185">Reference proteome</keyword>
<dbReference type="GO" id="GO:0030267">
    <property type="term" value="F:glyoxylate reductase (NADPH) activity"/>
    <property type="evidence" value="ECO:0007669"/>
    <property type="project" value="TreeGrafter"/>
</dbReference>
<dbReference type="InterPro" id="IPR036291">
    <property type="entry name" value="NAD(P)-bd_dom_sf"/>
</dbReference>
<dbReference type="SUPFAM" id="SSF52283">
    <property type="entry name" value="Formate/glycerate dehydrogenase catalytic domain-like"/>
    <property type="match status" value="1"/>
</dbReference>
<proteinExistence type="inferred from homology"/>
<evidence type="ECO:0000256" key="2">
    <source>
        <dbReference type="ARBA" id="ARBA00023002"/>
    </source>
</evidence>
<dbReference type="GO" id="GO:0051287">
    <property type="term" value="F:NAD binding"/>
    <property type="evidence" value="ECO:0007669"/>
    <property type="project" value="InterPro"/>
</dbReference>
<dbReference type="Gene3D" id="3.40.50.720">
    <property type="entry name" value="NAD(P)-binding Rossmann-like Domain"/>
    <property type="match status" value="2"/>
</dbReference>
<keyword evidence="3" id="KW-0520">NAD</keyword>
<dbReference type="FunFam" id="3.40.50.720:FF:000203">
    <property type="entry name" value="D-3-phosphoglycerate dehydrogenase (SerA)"/>
    <property type="match status" value="1"/>
</dbReference>
<dbReference type="InterPro" id="IPR050223">
    <property type="entry name" value="D-isomer_2-hydroxyacid_DH"/>
</dbReference>
<protein>
    <submittedName>
        <fullName evidence="7">Putative 2-hydroxyacid dehydrogenase</fullName>
    </submittedName>
</protein>
<dbReference type="AlphaFoldDB" id="A0A017SEL4"/>
<dbReference type="InterPro" id="IPR006140">
    <property type="entry name" value="D-isomer_DH_NAD-bd"/>
</dbReference>
<dbReference type="InterPro" id="IPR006139">
    <property type="entry name" value="D-isomer_2_OHA_DH_cat_dom"/>
</dbReference>
<evidence type="ECO:0000256" key="4">
    <source>
        <dbReference type="RuleBase" id="RU003719"/>
    </source>
</evidence>
<feature type="domain" description="D-isomer specific 2-hydroxyacid dehydrogenase catalytic" evidence="5">
    <location>
        <begin position="29"/>
        <end position="282"/>
    </location>
</feature>
<dbReference type="SUPFAM" id="SSF51735">
    <property type="entry name" value="NAD(P)-binding Rossmann-fold domains"/>
    <property type="match status" value="1"/>
</dbReference>
<evidence type="ECO:0000256" key="1">
    <source>
        <dbReference type="ARBA" id="ARBA00005854"/>
    </source>
</evidence>
<dbReference type="GeneID" id="63702015"/>
<keyword evidence="2 4" id="KW-0560">Oxidoreductase</keyword>
<evidence type="ECO:0000259" key="5">
    <source>
        <dbReference type="Pfam" id="PF00389"/>
    </source>
</evidence>
<dbReference type="Pfam" id="PF00389">
    <property type="entry name" value="2-Hacid_dh"/>
    <property type="match status" value="1"/>
</dbReference>
<dbReference type="InterPro" id="IPR029753">
    <property type="entry name" value="D-isomer_DH_CS"/>
</dbReference>
<sequence length="287" mass="31420">MSANEFLQHCKQGNFNHVVGLYRTNSTKETGPFDKELILSLPDLLKYIGLNVAGYDGMDISACTERSIRISNTPNVVANATADVVMFLLLGAMRHAMIPLWKEEAPLGHDPHGKTLGISGMGAIGQALAHRARAFGLRIIYHNRSRLPNDKEGSATYVTFDKLLRSSDILSLNLPATPNTRHTISQPQFKVMKDGVVVINTARGSLIDEAALVDALNSGKVLSAGLDVYEDEPRVHPGLISNGRVMLLPHIGTTTIETKREMELLALRNLEHALDQGELLTPIREQS</sequence>
<evidence type="ECO:0000313" key="8">
    <source>
        <dbReference type="Proteomes" id="UP000019804"/>
    </source>
</evidence>
<dbReference type="Proteomes" id="UP000019804">
    <property type="component" value="Unassembled WGS sequence"/>
</dbReference>
<dbReference type="PANTHER" id="PTHR10996">
    <property type="entry name" value="2-HYDROXYACID DEHYDROGENASE-RELATED"/>
    <property type="match status" value="1"/>
</dbReference>
<name>A0A017SEL4_ASPRC</name>
<evidence type="ECO:0000313" key="7">
    <source>
        <dbReference type="EMBL" id="EYE95221.1"/>
    </source>
</evidence>
<dbReference type="PANTHER" id="PTHR10996:SF257">
    <property type="entry name" value="GLYOXYLATE REDUCTASE 1"/>
    <property type="match status" value="1"/>
</dbReference>
<organism evidence="7 8">
    <name type="scientific">Aspergillus ruber (strain CBS 135680)</name>
    <dbReference type="NCBI Taxonomy" id="1388766"/>
    <lineage>
        <taxon>Eukaryota</taxon>
        <taxon>Fungi</taxon>
        <taxon>Dikarya</taxon>
        <taxon>Ascomycota</taxon>
        <taxon>Pezizomycotina</taxon>
        <taxon>Eurotiomycetes</taxon>
        <taxon>Eurotiomycetidae</taxon>
        <taxon>Eurotiales</taxon>
        <taxon>Aspergillaceae</taxon>
        <taxon>Aspergillus</taxon>
        <taxon>Aspergillus subgen. Aspergillus</taxon>
    </lineage>
</organism>
<evidence type="ECO:0000256" key="3">
    <source>
        <dbReference type="ARBA" id="ARBA00023027"/>
    </source>
</evidence>
<dbReference type="PROSITE" id="PS00671">
    <property type="entry name" value="D_2_HYDROXYACID_DH_3"/>
    <property type="match status" value="1"/>
</dbReference>
<dbReference type="Pfam" id="PF02826">
    <property type="entry name" value="2-Hacid_dh_C"/>
    <property type="match status" value="1"/>
</dbReference>
<dbReference type="HOGENOM" id="CLU_019796_1_2_1"/>
<dbReference type="EMBL" id="KK088423">
    <property type="protein sequence ID" value="EYE95221.1"/>
    <property type="molecule type" value="Genomic_DNA"/>
</dbReference>
<gene>
    <name evidence="7" type="ORF">EURHEDRAFT_523383</name>
</gene>
<dbReference type="OrthoDB" id="9991913at2759"/>
<dbReference type="STRING" id="1388766.A0A017SEL4"/>
<dbReference type="GO" id="GO:0016618">
    <property type="term" value="F:hydroxypyruvate reductase [NAD(P)H] activity"/>
    <property type="evidence" value="ECO:0007669"/>
    <property type="project" value="TreeGrafter"/>
</dbReference>
<dbReference type="CDD" id="cd12168">
    <property type="entry name" value="Mand_dh_like"/>
    <property type="match status" value="1"/>
</dbReference>
<evidence type="ECO:0000259" key="6">
    <source>
        <dbReference type="Pfam" id="PF02826"/>
    </source>
</evidence>
<reference evidence="8" key="1">
    <citation type="journal article" date="2014" name="Nat. Commun.">
        <title>Genomic adaptations of the halophilic Dead Sea filamentous fungus Eurotium rubrum.</title>
        <authorList>
            <person name="Kis-Papo T."/>
            <person name="Weig A.R."/>
            <person name="Riley R."/>
            <person name="Persoh D."/>
            <person name="Salamov A."/>
            <person name="Sun H."/>
            <person name="Lipzen A."/>
            <person name="Wasser S.P."/>
            <person name="Rambold G."/>
            <person name="Grigoriev I.V."/>
            <person name="Nevo E."/>
        </authorList>
    </citation>
    <scope>NUCLEOTIDE SEQUENCE [LARGE SCALE GENOMIC DNA]</scope>
    <source>
        <strain evidence="8">CBS 135680</strain>
    </source>
</reference>
<accession>A0A017SEL4</accession>
<feature type="domain" description="D-isomer specific 2-hydroxyacid dehydrogenase NAD-binding" evidence="6">
    <location>
        <begin position="101"/>
        <end position="252"/>
    </location>
</feature>